<evidence type="ECO:0000256" key="1">
    <source>
        <dbReference type="SAM" id="MobiDB-lite"/>
    </source>
</evidence>
<dbReference type="OrthoDB" id="3056574at2759"/>
<comment type="caution">
    <text evidence="2">The sequence shown here is derived from an EMBL/GenBank/DDBJ whole genome shotgun (WGS) entry which is preliminary data.</text>
</comment>
<evidence type="ECO:0000313" key="2">
    <source>
        <dbReference type="EMBL" id="KAF5370188.1"/>
    </source>
</evidence>
<feature type="region of interest" description="Disordered" evidence="1">
    <location>
        <begin position="546"/>
        <end position="617"/>
    </location>
</feature>
<feature type="region of interest" description="Disordered" evidence="1">
    <location>
        <begin position="290"/>
        <end position="321"/>
    </location>
</feature>
<feature type="compositionally biased region" description="Polar residues" evidence="1">
    <location>
        <begin position="482"/>
        <end position="492"/>
    </location>
</feature>
<dbReference type="EMBL" id="JAACJN010000124">
    <property type="protein sequence ID" value="KAF5370188.1"/>
    <property type="molecule type" value="Genomic_DNA"/>
</dbReference>
<accession>A0A8H5GRZ4</accession>
<keyword evidence="3" id="KW-1185">Reference proteome</keyword>
<name>A0A8H5GRZ4_9AGAR</name>
<feature type="compositionally biased region" description="Polar residues" evidence="1">
    <location>
        <begin position="1"/>
        <end position="15"/>
    </location>
</feature>
<organism evidence="2 3">
    <name type="scientific">Collybiopsis confluens</name>
    <dbReference type="NCBI Taxonomy" id="2823264"/>
    <lineage>
        <taxon>Eukaryota</taxon>
        <taxon>Fungi</taxon>
        <taxon>Dikarya</taxon>
        <taxon>Basidiomycota</taxon>
        <taxon>Agaricomycotina</taxon>
        <taxon>Agaricomycetes</taxon>
        <taxon>Agaricomycetidae</taxon>
        <taxon>Agaricales</taxon>
        <taxon>Marasmiineae</taxon>
        <taxon>Omphalotaceae</taxon>
        <taxon>Collybiopsis</taxon>
    </lineage>
</organism>
<feature type="compositionally biased region" description="Polar residues" evidence="1">
    <location>
        <begin position="557"/>
        <end position="569"/>
    </location>
</feature>
<feature type="compositionally biased region" description="Pro residues" evidence="1">
    <location>
        <begin position="312"/>
        <end position="321"/>
    </location>
</feature>
<dbReference type="Proteomes" id="UP000518752">
    <property type="component" value="Unassembled WGS sequence"/>
</dbReference>
<protein>
    <recommendedName>
        <fullName evidence="4">HNH nuclease domain-containing protein</fullName>
    </recommendedName>
</protein>
<dbReference type="AlphaFoldDB" id="A0A8H5GRZ4"/>
<feature type="region of interest" description="Disordered" evidence="1">
    <location>
        <begin position="450"/>
        <end position="492"/>
    </location>
</feature>
<evidence type="ECO:0008006" key="4">
    <source>
        <dbReference type="Google" id="ProtNLM"/>
    </source>
</evidence>
<feature type="compositionally biased region" description="Low complexity" evidence="1">
    <location>
        <begin position="577"/>
        <end position="594"/>
    </location>
</feature>
<sequence length="617" mass="69001">MTLVRQATSSASSELTPLEIAPRSPKAGSLSPLTPTSDSDSSVFNQSLYIPPDEPPRTQAPEYWNSNTEDVDNFNRGPLDPLTRRSARISSSSRPSLVESPVTDDETSTHGRDLDFVPSGPSPIKPIHRGRSAPKTKQPQPAEHVRYISPDRNIIEKQSLAQSDKDEVAKLAPHGRRCIITHLEGLEVEFCHLLRRTTDPEQIRRLEWYFGLPPGTLFVNTRWNIVCLVKEIHTYFDRAGFILIPKDNAVMSSLHTFSEHNFDASVRGQRYRYDELDELSKYIPVVAQETTTPSGSITPPNPPQVSQAVPPSNSPVPTPPPKAATYKYRITVLNNIPKNRRWSRLILKGSKESGFQETTTYKDYHYPFTDPDLQDIESHVHPVFALAHARQNLDLLSEEERLKLFIDEPAIQTILQLTEGWFHSENSASVRIPLDMSDFLAERIRDPALPQDVVTTTPERLKARSKGKSKGKSKAESRGTGELSTSSLPQMSHSSWKDHYWKVSAPTDEIARRALQEFNEQLRAKNSRVIVEPFDPNKPLGYVSTRSRARTSHSESQHSQLGSVTFSQPPVSPFVLSTSGAGSSHTAGVSASTSRSGGIQILRKRARTMENPEEEND</sequence>
<feature type="compositionally biased region" description="Low complexity" evidence="1">
    <location>
        <begin position="29"/>
        <end position="42"/>
    </location>
</feature>
<reference evidence="2 3" key="1">
    <citation type="journal article" date="2020" name="ISME J.">
        <title>Uncovering the hidden diversity of litter-decomposition mechanisms in mushroom-forming fungi.</title>
        <authorList>
            <person name="Floudas D."/>
            <person name="Bentzer J."/>
            <person name="Ahren D."/>
            <person name="Johansson T."/>
            <person name="Persson P."/>
            <person name="Tunlid A."/>
        </authorList>
    </citation>
    <scope>NUCLEOTIDE SEQUENCE [LARGE SCALE GENOMIC DNA]</scope>
    <source>
        <strain evidence="2 3">CBS 406.79</strain>
    </source>
</reference>
<evidence type="ECO:0000313" key="3">
    <source>
        <dbReference type="Proteomes" id="UP000518752"/>
    </source>
</evidence>
<feature type="region of interest" description="Disordered" evidence="1">
    <location>
        <begin position="1"/>
        <end position="142"/>
    </location>
</feature>
<feature type="compositionally biased region" description="Basic residues" evidence="1">
    <location>
        <begin position="463"/>
        <end position="472"/>
    </location>
</feature>
<proteinExistence type="predicted"/>
<gene>
    <name evidence="2" type="ORF">D9757_010610</name>
</gene>